<dbReference type="Gene3D" id="1.10.3210.10">
    <property type="entry name" value="Hypothetical protein af1432"/>
    <property type="match status" value="2"/>
</dbReference>
<feature type="domain" description="HAMP" evidence="1">
    <location>
        <begin position="25"/>
        <end position="78"/>
    </location>
</feature>
<dbReference type="InterPro" id="IPR037522">
    <property type="entry name" value="HD_GYP_dom"/>
</dbReference>
<evidence type="ECO:0000259" key="1">
    <source>
        <dbReference type="PROSITE" id="PS50885"/>
    </source>
</evidence>
<dbReference type="GO" id="GO:0016020">
    <property type="term" value="C:membrane"/>
    <property type="evidence" value="ECO:0007669"/>
    <property type="project" value="InterPro"/>
</dbReference>
<dbReference type="PANTHER" id="PTHR43155:SF2">
    <property type="entry name" value="CYCLIC DI-GMP PHOSPHODIESTERASE PA4108"/>
    <property type="match status" value="1"/>
</dbReference>
<dbReference type="PROSITE" id="PS50885">
    <property type="entry name" value="HAMP"/>
    <property type="match status" value="1"/>
</dbReference>
<comment type="caution">
    <text evidence="3">The sequence shown here is derived from an EMBL/GenBank/DDBJ whole genome shotgun (WGS) entry which is preliminary data.</text>
</comment>
<evidence type="ECO:0000313" key="3">
    <source>
        <dbReference type="EMBL" id="NFV81085.1"/>
    </source>
</evidence>
<dbReference type="Gene3D" id="3.30.450.40">
    <property type="match status" value="1"/>
</dbReference>
<gene>
    <name evidence="3" type="ORF">G4223_13280</name>
</gene>
<dbReference type="SUPFAM" id="SSF55781">
    <property type="entry name" value="GAF domain-like"/>
    <property type="match status" value="1"/>
</dbReference>
<dbReference type="Gene3D" id="6.10.340.10">
    <property type="match status" value="1"/>
</dbReference>
<dbReference type="Proteomes" id="UP000480684">
    <property type="component" value="Unassembled WGS sequence"/>
</dbReference>
<dbReference type="SUPFAM" id="SSF109604">
    <property type="entry name" value="HD-domain/PDEase-like"/>
    <property type="match status" value="2"/>
</dbReference>
<dbReference type="InterPro" id="IPR003607">
    <property type="entry name" value="HD/PDEase_dom"/>
</dbReference>
<evidence type="ECO:0000259" key="2">
    <source>
        <dbReference type="PROSITE" id="PS51832"/>
    </source>
</evidence>
<dbReference type="SMART" id="SM00065">
    <property type="entry name" value="GAF"/>
    <property type="match status" value="1"/>
</dbReference>
<dbReference type="GO" id="GO:0007165">
    <property type="term" value="P:signal transduction"/>
    <property type="evidence" value="ECO:0007669"/>
    <property type="project" value="InterPro"/>
</dbReference>
<name>A0A7C9QUS3_9PROT</name>
<sequence length="665" mass="74115">MRSQILALALASLIVLVPAAMLFSKGMANAVRALVADAERVRHLDFHEARPVRSRIVEFDELGQSFGLMKETLAVRKQQLEQTQDKLARLIDLGIAMSAERDSNRLMEMVLLGAKELTNADGGTLYIRGDDDRLHFQILRNDTLNVALGGTSGNAVTIPPVPMFDDEGHANHRNVVSHAVHEQVTVTIADAYDSNTFDFSGTRVFDERNGYRSKSFMTVPLKPRGGDVIGALQLINARQPGSDEVIAFSPEIQRFIEALAAQAATALYNRELLTAQERLMDSMIQLIAGAIDAKSPYTGGHCERVPELALMLAEEATRQTAGPLAAFRFETPEQWREFRIGAWLHDCGKVVTPEYIVDKATKLETIYNRIHEVRMRFEVLLRDAAIERLEAVAAGADAAATDTAFEARKAQLMDDFAFVAECNVGSEFFAPEKVERLKQIAAQTWKRHFDDRLGLAHEELKRYAAHPPAPLPATEPLLSDKPWHVIARDGGINRAYTDLGFKVPVPENLYNLGEIYNLSISRGTLTVEDHFKIKEHIMQTIAMLERLPFPKHLKRVPEYAGTHHEALAGTGYPRALTAKELSVPARIMAIADIFEALTASDRPYKKAKTLSESVKILSFFKKDGHIDPDLFDLFLTSGVYRDYAERFLLPDQIDDVDVAAYVGVR</sequence>
<reference evidence="3 4" key="1">
    <citation type="submission" date="2020-02" db="EMBL/GenBank/DDBJ databases">
        <authorList>
            <person name="Dziuba M."/>
            <person name="Kuznetsov B."/>
            <person name="Mardanov A."/>
            <person name="Ravin N."/>
            <person name="Grouzdev D."/>
        </authorList>
    </citation>
    <scope>NUCLEOTIDE SEQUENCE [LARGE SCALE GENOMIC DNA]</scope>
    <source>
        <strain evidence="3 4">SpK</strain>
    </source>
</reference>
<dbReference type="Pfam" id="PF01590">
    <property type="entry name" value="GAF"/>
    <property type="match status" value="1"/>
</dbReference>
<organism evidence="3 4">
    <name type="scientific">Magnetospirillum aberrantis SpK</name>
    <dbReference type="NCBI Taxonomy" id="908842"/>
    <lineage>
        <taxon>Bacteria</taxon>
        <taxon>Pseudomonadati</taxon>
        <taxon>Pseudomonadota</taxon>
        <taxon>Alphaproteobacteria</taxon>
        <taxon>Rhodospirillales</taxon>
        <taxon>Rhodospirillaceae</taxon>
        <taxon>Magnetospirillum</taxon>
    </lineage>
</organism>
<dbReference type="InterPro" id="IPR003018">
    <property type="entry name" value="GAF"/>
</dbReference>
<dbReference type="EMBL" id="JAAIYP010000039">
    <property type="protein sequence ID" value="NFV81085.1"/>
    <property type="molecule type" value="Genomic_DNA"/>
</dbReference>
<dbReference type="InterPro" id="IPR003660">
    <property type="entry name" value="HAMP_dom"/>
</dbReference>
<dbReference type="PROSITE" id="PS51832">
    <property type="entry name" value="HD_GYP"/>
    <property type="match status" value="1"/>
</dbReference>
<keyword evidence="4" id="KW-1185">Reference proteome</keyword>
<proteinExistence type="predicted"/>
<dbReference type="PANTHER" id="PTHR43155">
    <property type="entry name" value="CYCLIC DI-GMP PHOSPHODIESTERASE PA4108-RELATED"/>
    <property type="match status" value="1"/>
</dbReference>
<dbReference type="AlphaFoldDB" id="A0A7C9QUS3"/>
<dbReference type="GO" id="GO:0008081">
    <property type="term" value="F:phosphoric diester hydrolase activity"/>
    <property type="evidence" value="ECO:0007669"/>
    <property type="project" value="UniProtKB-ARBA"/>
</dbReference>
<dbReference type="InterPro" id="IPR029016">
    <property type="entry name" value="GAF-like_dom_sf"/>
</dbReference>
<evidence type="ECO:0000313" key="4">
    <source>
        <dbReference type="Proteomes" id="UP000480684"/>
    </source>
</evidence>
<dbReference type="CDD" id="cd00077">
    <property type="entry name" value="HDc"/>
    <property type="match status" value="1"/>
</dbReference>
<accession>A0A7C9QUS3</accession>
<feature type="domain" description="HD-GYP" evidence="2">
    <location>
        <begin position="434"/>
        <end position="650"/>
    </location>
</feature>
<dbReference type="SMART" id="SM00471">
    <property type="entry name" value="HDc"/>
    <property type="match status" value="1"/>
</dbReference>
<protein>
    <submittedName>
        <fullName evidence="3">GAF domain-containing protein</fullName>
    </submittedName>
</protein>
<dbReference type="Pfam" id="PF13487">
    <property type="entry name" value="HD_5"/>
    <property type="match status" value="1"/>
</dbReference>